<dbReference type="Proteomes" id="UP001222027">
    <property type="component" value="Unassembled WGS sequence"/>
</dbReference>
<evidence type="ECO:0008006" key="4">
    <source>
        <dbReference type="Google" id="ProtNLM"/>
    </source>
</evidence>
<feature type="region of interest" description="Disordered" evidence="1">
    <location>
        <begin position="115"/>
        <end position="135"/>
    </location>
</feature>
<evidence type="ECO:0000256" key="1">
    <source>
        <dbReference type="SAM" id="MobiDB-lite"/>
    </source>
</evidence>
<sequence>MSCACRSSLSCVDVRESTRASYKNLYKWPESDAEFVRSMTAGRRRGERGDPSGLNSGTNLEERRRPSAGPSVVDSYSCRQLYLRSYVFTKEETVPEKTKRYCLRKHKKTAAALPVFPSGSTESSGGVDVRTTRKGTKHKKTKKDCTAITKLRDILHRLLCTAGIDVVDRH</sequence>
<gene>
    <name evidence="2" type="ORF">OPV22_030783</name>
</gene>
<evidence type="ECO:0000313" key="2">
    <source>
        <dbReference type="EMBL" id="KAJ8457857.1"/>
    </source>
</evidence>
<dbReference type="PANTHER" id="PTHR35304:SF1">
    <property type="entry name" value="OS05G0120300 PROTEIN"/>
    <property type="match status" value="1"/>
</dbReference>
<reference evidence="2 3" key="1">
    <citation type="submission" date="2022-12" db="EMBL/GenBank/DDBJ databases">
        <title>Chromosome-scale assembly of the Ensete ventricosum genome.</title>
        <authorList>
            <person name="Dussert Y."/>
            <person name="Stocks J."/>
            <person name="Wendawek A."/>
            <person name="Woldeyes F."/>
            <person name="Nichols R.A."/>
            <person name="Borrell J.S."/>
        </authorList>
    </citation>
    <scope>NUCLEOTIDE SEQUENCE [LARGE SCALE GENOMIC DNA]</scope>
    <source>
        <strain evidence="3">cv. Maze</strain>
        <tissue evidence="2">Seeds</tissue>
    </source>
</reference>
<dbReference type="AlphaFoldDB" id="A0AAV8PRR2"/>
<accession>A0AAV8PRR2</accession>
<protein>
    <recommendedName>
        <fullName evidence="4">DUF4005 domain-containing protein</fullName>
    </recommendedName>
</protein>
<comment type="caution">
    <text evidence="2">The sequence shown here is derived from an EMBL/GenBank/DDBJ whole genome shotgun (WGS) entry which is preliminary data.</text>
</comment>
<name>A0AAV8PRR2_ENSVE</name>
<proteinExistence type="predicted"/>
<dbReference type="EMBL" id="JAQQAF010000009">
    <property type="protein sequence ID" value="KAJ8457857.1"/>
    <property type="molecule type" value="Genomic_DNA"/>
</dbReference>
<evidence type="ECO:0000313" key="3">
    <source>
        <dbReference type="Proteomes" id="UP001222027"/>
    </source>
</evidence>
<feature type="region of interest" description="Disordered" evidence="1">
    <location>
        <begin position="41"/>
        <end position="73"/>
    </location>
</feature>
<keyword evidence="3" id="KW-1185">Reference proteome</keyword>
<organism evidence="2 3">
    <name type="scientific">Ensete ventricosum</name>
    <name type="common">Abyssinian banana</name>
    <name type="synonym">Musa ensete</name>
    <dbReference type="NCBI Taxonomy" id="4639"/>
    <lineage>
        <taxon>Eukaryota</taxon>
        <taxon>Viridiplantae</taxon>
        <taxon>Streptophyta</taxon>
        <taxon>Embryophyta</taxon>
        <taxon>Tracheophyta</taxon>
        <taxon>Spermatophyta</taxon>
        <taxon>Magnoliopsida</taxon>
        <taxon>Liliopsida</taxon>
        <taxon>Zingiberales</taxon>
        <taxon>Musaceae</taxon>
        <taxon>Ensete</taxon>
    </lineage>
</organism>
<dbReference type="PANTHER" id="PTHR35304">
    <property type="entry name" value="OS05G0120300 PROTEIN-RELATED"/>
    <property type="match status" value="1"/>
</dbReference>